<name>A0A518I446_9BACT</name>
<dbReference type="AlphaFoldDB" id="A0A518I446"/>
<dbReference type="KEGG" id="snep:Enr13x_77480"/>
<evidence type="ECO:0000313" key="2">
    <source>
        <dbReference type="EMBL" id="QDV47836.1"/>
    </source>
</evidence>
<evidence type="ECO:0000313" key="3">
    <source>
        <dbReference type="Proteomes" id="UP000319004"/>
    </source>
</evidence>
<protein>
    <submittedName>
        <fullName evidence="2">Uncharacterized protein</fullName>
    </submittedName>
</protein>
<dbReference type="RefSeq" id="WP_145391897.1">
    <property type="nucleotide sequence ID" value="NZ_CP037423.1"/>
</dbReference>
<feature type="region of interest" description="Disordered" evidence="1">
    <location>
        <begin position="25"/>
        <end position="47"/>
    </location>
</feature>
<feature type="compositionally biased region" description="Polar residues" evidence="1">
    <location>
        <begin position="28"/>
        <end position="43"/>
    </location>
</feature>
<reference evidence="2 3" key="1">
    <citation type="submission" date="2019-03" db="EMBL/GenBank/DDBJ databases">
        <title>Deep-cultivation of Planctomycetes and their phenomic and genomic characterization uncovers novel biology.</title>
        <authorList>
            <person name="Wiegand S."/>
            <person name="Jogler M."/>
            <person name="Boedeker C."/>
            <person name="Pinto D."/>
            <person name="Vollmers J."/>
            <person name="Rivas-Marin E."/>
            <person name="Kohn T."/>
            <person name="Peeters S.H."/>
            <person name="Heuer A."/>
            <person name="Rast P."/>
            <person name="Oberbeckmann S."/>
            <person name="Bunk B."/>
            <person name="Jeske O."/>
            <person name="Meyerdierks A."/>
            <person name="Storesund J.E."/>
            <person name="Kallscheuer N."/>
            <person name="Luecker S."/>
            <person name="Lage O.M."/>
            <person name="Pohl T."/>
            <person name="Merkel B.J."/>
            <person name="Hornburger P."/>
            <person name="Mueller R.-W."/>
            <person name="Bruemmer F."/>
            <person name="Labrenz M."/>
            <person name="Spormann A.M."/>
            <person name="Op den Camp H."/>
            <person name="Overmann J."/>
            <person name="Amann R."/>
            <person name="Jetten M.S.M."/>
            <person name="Mascher T."/>
            <person name="Medema M.H."/>
            <person name="Devos D.P."/>
            <person name="Kaster A.-K."/>
            <person name="Ovreas L."/>
            <person name="Rohde M."/>
            <person name="Galperin M.Y."/>
            <person name="Jogler C."/>
        </authorList>
    </citation>
    <scope>NUCLEOTIDE SEQUENCE [LARGE SCALE GENOMIC DNA]</scope>
    <source>
        <strain evidence="2 3">Enr13</strain>
    </source>
</reference>
<dbReference type="PROSITE" id="PS51257">
    <property type="entry name" value="PROKAR_LIPOPROTEIN"/>
    <property type="match status" value="1"/>
</dbReference>
<gene>
    <name evidence="2" type="ORF">Enr13x_77480</name>
</gene>
<keyword evidence="3" id="KW-1185">Reference proteome</keyword>
<dbReference type="Proteomes" id="UP000319004">
    <property type="component" value="Chromosome"/>
</dbReference>
<accession>A0A518I446</accession>
<sequence>MKSKLNPFIPLLLVVAGSLIGCGKTDSRSVSKTPASGPASTALESEADSGPFGDVAIVSLESADKSIRMIRADGTFNPSAHDRQNCLEFEIAGSMNYRVRISCAPWVGKEWCINPLVDITNQNDFTLNAKYYCAFYNHDGQLVGCCNQGANLEPSETPLQLGSLVVRGPKEKLLTATKFQIVIYESDKRIGTHPIDRAATASLVGRSGKVISQLKQTNSNVAPADDHAELRLLADISVDDPVEKNRNTHLRIKGAAEYDLYVSTRQREVLETNVGGESVRFDLWESAVEFEPIKRVKGVSAITHAALHDQSGRLIACSTTSTTRALTAPEDILLSAQKLAVVVYESVEE</sequence>
<proteinExistence type="predicted"/>
<dbReference type="OrthoDB" id="276430at2"/>
<organism evidence="2 3">
    <name type="scientific">Stieleria neptunia</name>
    <dbReference type="NCBI Taxonomy" id="2527979"/>
    <lineage>
        <taxon>Bacteria</taxon>
        <taxon>Pseudomonadati</taxon>
        <taxon>Planctomycetota</taxon>
        <taxon>Planctomycetia</taxon>
        <taxon>Pirellulales</taxon>
        <taxon>Pirellulaceae</taxon>
        <taxon>Stieleria</taxon>
    </lineage>
</organism>
<dbReference type="EMBL" id="CP037423">
    <property type="protein sequence ID" value="QDV47836.1"/>
    <property type="molecule type" value="Genomic_DNA"/>
</dbReference>
<evidence type="ECO:0000256" key="1">
    <source>
        <dbReference type="SAM" id="MobiDB-lite"/>
    </source>
</evidence>